<dbReference type="GO" id="GO:0043952">
    <property type="term" value="P:protein transport by the Sec complex"/>
    <property type="evidence" value="ECO:0007669"/>
    <property type="project" value="TreeGrafter"/>
</dbReference>
<evidence type="ECO:0000256" key="2">
    <source>
        <dbReference type="ARBA" id="ARBA00008445"/>
    </source>
</evidence>
<evidence type="ECO:0000256" key="11">
    <source>
        <dbReference type="RuleBase" id="RU365087"/>
    </source>
</evidence>
<organism evidence="13 14">
    <name type="scientific">Acidihalobacter aeolianus</name>
    <dbReference type="NCBI Taxonomy" id="2792603"/>
    <lineage>
        <taxon>Bacteria</taxon>
        <taxon>Pseudomonadati</taxon>
        <taxon>Pseudomonadota</taxon>
        <taxon>Gammaproteobacteria</taxon>
        <taxon>Chromatiales</taxon>
        <taxon>Ectothiorhodospiraceae</taxon>
        <taxon>Acidihalobacter</taxon>
    </lineage>
</organism>
<evidence type="ECO:0000256" key="7">
    <source>
        <dbReference type="ARBA" id="ARBA00022927"/>
    </source>
</evidence>
<comment type="function">
    <text evidence="11">Involved in protein export. Participates in an early event of protein translocation.</text>
</comment>
<comment type="similarity">
    <text evidence="2 11">Belongs to the SecG family.</text>
</comment>
<comment type="caution">
    <text evidence="11">Lacks conserved residue(s) required for the propagation of feature annotation.</text>
</comment>
<comment type="subcellular location">
    <subcellularLocation>
        <location evidence="1 11">Cell membrane</location>
        <topology evidence="1 11">Multi-pass membrane protein</topology>
    </subcellularLocation>
</comment>
<dbReference type="NCBIfam" id="TIGR00810">
    <property type="entry name" value="secG"/>
    <property type="match status" value="1"/>
</dbReference>
<dbReference type="RefSeq" id="WP_070072875.1">
    <property type="nucleotide sequence ID" value="NZ_CP017448.1"/>
</dbReference>
<dbReference type="PANTHER" id="PTHR34182">
    <property type="entry name" value="PROTEIN-EXPORT MEMBRANE PROTEIN SECG"/>
    <property type="match status" value="1"/>
</dbReference>
<evidence type="ECO:0000256" key="9">
    <source>
        <dbReference type="ARBA" id="ARBA00023010"/>
    </source>
</evidence>
<feature type="transmembrane region" description="Helical" evidence="11">
    <location>
        <begin position="52"/>
        <end position="76"/>
    </location>
</feature>
<keyword evidence="8 11" id="KW-1133">Transmembrane helix</keyword>
<accession>A0A1D8K8M9</accession>
<evidence type="ECO:0000256" key="8">
    <source>
        <dbReference type="ARBA" id="ARBA00022989"/>
    </source>
</evidence>
<keyword evidence="4 11" id="KW-0813">Transport</keyword>
<dbReference type="Proteomes" id="UP000095342">
    <property type="component" value="Chromosome"/>
</dbReference>
<gene>
    <name evidence="13" type="ORF">BJI67_09835</name>
</gene>
<evidence type="ECO:0000256" key="5">
    <source>
        <dbReference type="ARBA" id="ARBA00022475"/>
    </source>
</evidence>
<dbReference type="Pfam" id="PF03840">
    <property type="entry name" value="SecG"/>
    <property type="match status" value="1"/>
</dbReference>
<evidence type="ECO:0000256" key="10">
    <source>
        <dbReference type="ARBA" id="ARBA00023136"/>
    </source>
</evidence>
<dbReference type="AlphaFoldDB" id="A0A1D8K8M9"/>
<evidence type="ECO:0000313" key="14">
    <source>
        <dbReference type="Proteomes" id="UP000095342"/>
    </source>
</evidence>
<keyword evidence="14" id="KW-1185">Reference proteome</keyword>
<name>A0A1D8K8M9_9GAMM</name>
<evidence type="ECO:0000256" key="1">
    <source>
        <dbReference type="ARBA" id="ARBA00004651"/>
    </source>
</evidence>
<feature type="region of interest" description="Disordered" evidence="12">
    <location>
        <begin position="95"/>
        <end position="117"/>
    </location>
</feature>
<proteinExistence type="inferred from homology"/>
<reference evidence="13 14" key="1">
    <citation type="submission" date="2016-09" db="EMBL/GenBank/DDBJ databases">
        <title>Acidihalobacter prosperus V6 (DSM14174).</title>
        <authorList>
            <person name="Khaleque H.N."/>
            <person name="Ramsay J.P."/>
            <person name="Murphy R.J.T."/>
            <person name="Kaksonen A.H."/>
            <person name="Boxall N.J."/>
            <person name="Watkin E.L.J."/>
        </authorList>
    </citation>
    <scope>NUCLEOTIDE SEQUENCE [LARGE SCALE GENOMIC DNA]</scope>
    <source>
        <strain evidence="13 14">V6</strain>
    </source>
</reference>
<keyword evidence="5 11" id="KW-1003">Cell membrane</keyword>
<evidence type="ECO:0000313" key="13">
    <source>
        <dbReference type="EMBL" id="AOV17322.1"/>
    </source>
</evidence>
<evidence type="ECO:0000256" key="4">
    <source>
        <dbReference type="ARBA" id="ARBA00022448"/>
    </source>
</evidence>
<dbReference type="GO" id="GO:0005886">
    <property type="term" value="C:plasma membrane"/>
    <property type="evidence" value="ECO:0007669"/>
    <property type="project" value="UniProtKB-SubCell"/>
</dbReference>
<dbReference type="KEGG" id="aaeo:BJI67_09835"/>
<sequence length="117" mass="11832">MLYSLLIVLQVVVAAAIIVLVLLQHGKGADAGAAFGSGASGTVFGARGSASFLSRFTAFLATIFFLNCLGLAYLSAHQSVSNSIMNQSSVQSMLDKAAKPASIPVPSSGASKGGKPE</sequence>
<dbReference type="InterPro" id="IPR004692">
    <property type="entry name" value="SecG"/>
</dbReference>
<dbReference type="GO" id="GO:0065002">
    <property type="term" value="P:intracellular protein transmembrane transport"/>
    <property type="evidence" value="ECO:0007669"/>
    <property type="project" value="TreeGrafter"/>
</dbReference>
<keyword evidence="6 11" id="KW-0812">Transmembrane</keyword>
<evidence type="ECO:0000256" key="3">
    <source>
        <dbReference type="ARBA" id="ARBA00017876"/>
    </source>
</evidence>
<dbReference type="PANTHER" id="PTHR34182:SF1">
    <property type="entry name" value="PROTEIN-EXPORT MEMBRANE PROTEIN SECG"/>
    <property type="match status" value="1"/>
</dbReference>
<keyword evidence="7 11" id="KW-0653">Protein transport</keyword>
<dbReference type="GO" id="GO:0009306">
    <property type="term" value="P:protein secretion"/>
    <property type="evidence" value="ECO:0007669"/>
    <property type="project" value="UniProtKB-UniRule"/>
</dbReference>
<keyword evidence="10 11" id="KW-0472">Membrane</keyword>
<dbReference type="PRINTS" id="PR01651">
    <property type="entry name" value="SECGEXPORT"/>
</dbReference>
<dbReference type="GO" id="GO:0015450">
    <property type="term" value="F:protein-transporting ATPase activity"/>
    <property type="evidence" value="ECO:0007669"/>
    <property type="project" value="UniProtKB-UniRule"/>
</dbReference>
<dbReference type="EMBL" id="CP017448">
    <property type="protein sequence ID" value="AOV17322.1"/>
    <property type="molecule type" value="Genomic_DNA"/>
</dbReference>
<evidence type="ECO:0000256" key="6">
    <source>
        <dbReference type="ARBA" id="ARBA00022692"/>
    </source>
</evidence>
<protein>
    <recommendedName>
        <fullName evidence="3 11">Protein-export membrane protein SecG</fullName>
    </recommendedName>
</protein>
<keyword evidence="9 11" id="KW-0811">Translocation</keyword>
<evidence type="ECO:0000256" key="12">
    <source>
        <dbReference type="SAM" id="MobiDB-lite"/>
    </source>
</evidence>